<dbReference type="EMBL" id="CAJVCH010037549">
    <property type="protein sequence ID" value="CAG7716303.1"/>
    <property type="molecule type" value="Genomic_DNA"/>
</dbReference>
<comment type="caution">
    <text evidence="1">The sequence shown here is derived from an EMBL/GenBank/DDBJ whole genome shotgun (WGS) entry which is preliminary data.</text>
</comment>
<evidence type="ECO:0000313" key="1">
    <source>
        <dbReference type="EMBL" id="CAG7716303.1"/>
    </source>
</evidence>
<protein>
    <submittedName>
        <fullName evidence="1">Uncharacterized protein</fullName>
    </submittedName>
</protein>
<organism evidence="1 2">
    <name type="scientific">Allacma fusca</name>
    <dbReference type="NCBI Taxonomy" id="39272"/>
    <lineage>
        <taxon>Eukaryota</taxon>
        <taxon>Metazoa</taxon>
        <taxon>Ecdysozoa</taxon>
        <taxon>Arthropoda</taxon>
        <taxon>Hexapoda</taxon>
        <taxon>Collembola</taxon>
        <taxon>Symphypleona</taxon>
        <taxon>Sminthuridae</taxon>
        <taxon>Allacma</taxon>
    </lineage>
</organism>
<reference evidence="1" key="1">
    <citation type="submission" date="2021-06" db="EMBL/GenBank/DDBJ databases">
        <authorList>
            <person name="Hodson N. C."/>
            <person name="Mongue J. A."/>
            <person name="Jaron S. K."/>
        </authorList>
    </citation>
    <scope>NUCLEOTIDE SEQUENCE</scope>
</reference>
<dbReference type="AlphaFoldDB" id="A0A8J2JXL9"/>
<evidence type="ECO:0000313" key="2">
    <source>
        <dbReference type="Proteomes" id="UP000708208"/>
    </source>
</evidence>
<keyword evidence="2" id="KW-1185">Reference proteome</keyword>
<sequence length="28" mass="2998">MSAEVSPLAVETFVANGIKCIEAVIIYE</sequence>
<name>A0A8J2JXL9_9HEXA</name>
<gene>
    <name evidence="1" type="ORF">AFUS01_LOCUS5819</name>
</gene>
<proteinExistence type="predicted"/>
<accession>A0A8J2JXL9</accession>
<feature type="non-terminal residue" evidence="1">
    <location>
        <position position="1"/>
    </location>
</feature>
<dbReference type="Proteomes" id="UP000708208">
    <property type="component" value="Unassembled WGS sequence"/>
</dbReference>